<dbReference type="PANTHER" id="PTHR42792">
    <property type="entry name" value="FLAGELLIN"/>
    <property type="match status" value="1"/>
</dbReference>
<dbReference type="RefSeq" id="WP_237384047.1">
    <property type="nucleotide sequence ID" value="NZ_CP071793.1"/>
</dbReference>
<dbReference type="Gene3D" id="1.20.1330.10">
    <property type="entry name" value="f41 fragment of flagellin, N-terminal domain"/>
    <property type="match status" value="1"/>
</dbReference>
<evidence type="ECO:0000313" key="2">
    <source>
        <dbReference type="EMBL" id="QTD53947.1"/>
    </source>
</evidence>
<organism evidence="2 3">
    <name type="scientific">Sulfidibacter corallicola</name>
    <dbReference type="NCBI Taxonomy" id="2818388"/>
    <lineage>
        <taxon>Bacteria</taxon>
        <taxon>Pseudomonadati</taxon>
        <taxon>Acidobacteriota</taxon>
        <taxon>Holophagae</taxon>
        <taxon>Acanthopleuribacterales</taxon>
        <taxon>Acanthopleuribacteraceae</taxon>
        <taxon>Sulfidibacter</taxon>
    </lineage>
</organism>
<dbReference type="KEGG" id="scor:J3U87_15975"/>
<name>A0A8A4TX86_SULCO</name>
<dbReference type="InterPro" id="IPR001492">
    <property type="entry name" value="Flagellin"/>
</dbReference>
<dbReference type="SUPFAM" id="SSF64518">
    <property type="entry name" value="Phase 1 flagellin"/>
    <property type="match status" value="1"/>
</dbReference>
<dbReference type="PANTHER" id="PTHR42792:SF1">
    <property type="entry name" value="FLAGELLAR HOOK-ASSOCIATED PROTEIN 3"/>
    <property type="match status" value="1"/>
</dbReference>
<accession>A0A8A4TX86</accession>
<dbReference type="EMBL" id="CP071793">
    <property type="protein sequence ID" value="QTD53947.1"/>
    <property type="molecule type" value="Genomic_DNA"/>
</dbReference>
<keyword evidence="3" id="KW-1185">Reference proteome</keyword>
<reference evidence="2" key="1">
    <citation type="submission" date="2021-03" db="EMBL/GenBank/DDBJ databases">
        <title>Acanthopleuribacteraceae sp. M133.</title>
        <authorList>
            <person name="Wang G."/>
        </authorList>
    </citation>
    <scope>NUCLEOTIDE SEQUENCE</scope>
    <source>
        <strain evidence="2">M133</strain>
    </source>
</reference>
<sequence>MVFRLGEFANDRQFLLYNQRSNFEQSQILEHISTLKKVNRGSDDPVNFSRIESTRDQLEQNAAFEKNIETLLQKNGVIESSLNSILESFEAARELAVQGTSHLHDDLERETIADQIQQHRESIINRLNTRHEDEYLFSGTLTTTQPFDAAGVYSGNTTIVNARINDTDTIQTNFIGSDLAYGPTGPGDPTDIIEILTNLETAFRANDEVAINAELPRMRDVTERLNEAIAEVGTRNVRLTAENDRYAVFEENLTTVLAQLEAADLAEEIVDLEQVQNTLQAQLRSQGTINQQSLLNFLG</sequence>
<dbReference type="AlphaFoldDB" id="A0A8A4TX86"/>
<dbReference type="Pfam" id="PF00669">
    <property type="entry name" value="Flagellin_N"/>
    <property type="match status" value="1"/>
</dbReference>
<dbReference type="InterPro" id="IPR001029">
    <property type="entry name" value="Flagellin_N"/>
</dbReference>
<evidence type="ECO:0000259" key="1">
    <source>
        <dbReference type="Pfam" id="PF00669"/>
    </source>
</evidence>
<feature type="domain" description="Flagellin N-terminal" evidence="1">
    <location>
        <begin position="18"/>
        <end position="141"/>
    </location>
</feature>
<dbReference type="GO" id="GO:0005198">
    <property type="term" value="F:structural molecule activity"/>
    <property type="evidence" value="ECO:0007669"/>
    <property type="project" value="InterPro"/>
</dbReference>
<gene>
    <name evidence="2" type="ORF">J3U87_15975</name>
</gene>
<evidence type="ECO:0000313" key="3">
    <source>
        <dbReference type="Proteomes" id="UP000663929"/>
    </source>
</evidence>
<dbReference type="GO" id="GO:0009288">
    <property type="term" value="C:bacterial-type flagellum"/>
    <property type="evidence" value="ECO:0007669"/>
    <property type="project" value="InterPro"/>
</dbReference>
<dbReference type="Proteomes" id="UP000663929">
    <property type="component" value="Chromosome"/>
</dbReference>
<proteinExistence type="predicted"/>
<protein>
    <recommendedName>
        <fullName evidence="1">Flagellin N-terminal domain-containing protein</fullName>
    </recommendedName>
</protein>